<dbReference type="Proteomes" id="UP000060390">
    <property type="component" value="Chromosome"/>
</dbReference>
<accession>A0A0F7PB01</accession>
<feature type="transmembrane region" description="Helical" evidence="1">
    <location>
        <begin position="70"/>
        <end position="89"/>
    </location>
</feature>
<gene>
    <name evidence="3" type="ORF">HLASA_0003</name>
    <name evidence="2" type="ORF">HLASF_0003</name>
</gene>
<proteinExistence type="predicted"/>
<dbReference type="EMBL" id="CP008874">
    <property type="protein sequence ID" value="AKH96518.1"/>
    <property type="molecule type" value="Genomic_DNA"/>
</dbReference>
<dbReference type="PATRIC" id="fig|1604004.4.peg.4"/>
<protein>
    <recommendedName>
        <fullName evidence="6">YapH protein</fullName>
    </recommendedName>
</protein>
<dbReference type="Pfam" id="PF24365">
    <property type="entry name" value="DUF7521"/>
    <property type="match status" value="1"/>
</dbReference>
<dbReference type="EMBL" id="CP011564">
    <property type="protein sequence ID" value="ALG80920.1"/>
    <property type="molecule type" value="Genomic_DNA"/>
</dbReference>
<name>A0A0F7PB01_9EURY</name>
<sequence length="91" mass="9881">MTDLLSIIVVLKTATFLLGGAITYFAFKAYRRTQSRSLQLLALGFGIVTLGSMGAGLVDQALWLSREFALITESLLTVVGFAVIVYSLYVD</sequence>
<feature type="transmembrane region" description="Helical" evidence="1">
    <location>
        <begin position="39"/>
        <end position="58"/>
    </location>
</feature>
<dbReference type="GeneID" id="26009381"/>
<dbReference type="KEGG" id="hsu:HLASF_0003"/>
<reference evidence="2 5" key="1">
    <citation type="journal article" date="2015" name="ISME J.">
        <title>Elemental sulfur and acetate can support life of a novel strictly anaerobic haloarchaeon.</title>
        <authorList>
            <person name="Sorokin D.Y."/>
            <person name="Kublanov I.V."/>
            <person name="Gavrilov S.N."/>
            <person name="Rojo D."/>
            <person name="Roman P."/>
            <person name="Golyshin P.N."/>
            <person name="Slepak V.Z."/>
            <person name="Smedile F."/>
            <person name="Ferrer M."/>
            <person name="Messina E."/>
            <person name="La Cono V."/>
            <person name="Yakimov M.M."/>
        </authorList>
    </citation>
    <scope>NUCLEOTIDE SEQUENCE [LARGE SCALE GENOMIC DNA]</scope>
    <source>
        <strain evidence="2 5">HSR2</strain>
    </source>
</reference>
<dbReference type="Proteomes" id="UP000069906">
    <property type="component" value="Chromosome"/>
</dbReference>
<dbReference type="HOGENOM" id="CLU_159082_2_1_2"/>
<reference evidence="4" key="2">
    <citation type="submission" date="2015-05" db="EMBL/GenBank/DDBJ databases">
        <title>Complete genome sequence of Halanaeroarchaeum sulfurireducens type strain M27-SA2, a sulfate-reducer haloarchaeon from marine anoxic lake Medee.</title>
        <authorList>
            <person name="Messina E."/>
            <person name="Kublanov I.V."/>
            <person name="Toshchakov S."/>
            <person name="Arcadi E."/>
            <person name="La Spada G."/>
            <person name="La Cono V."/>
            <person name="Yakimov M.M."/>
        </authorList>
    </citation>
    <scope>NUCLEOTIDE SEQUENCE [LARGE SCALE GENOMIC DNA]</scope>
    <source>
        <strain evidence="4">M27-SA2</strain>
    </source>
</reference>
<feature type="transmembrane region" description="Helical" evidence="1">
    <location>
        <begin position="6"/>
        <end position="27"/>
    </location>
</feature>
<dbReference type="AlphaFoldDB" id="A0A0F7PB01"/>
<evidence type="ECO:0008006" key="6">
    <source>
        <dbReference type="Google" id="ProtNLM"/>
    </source>
</evidence>
<dbReference type="KEGG" id="hsf:HLASA_0003"/>
<reference evidence="3 4" key="3">
    <citation type="journal article" date="2016" name="Stand. Genomic Sci.">
        <title>Complete genome sequence of 'Halanaeroarchaeum sulfurireducens' M27-SA2, a sulfur-reducing and acetate-oxidizing haloarchaeon from the deep-sea hypersaline anoxic lake Medee.</title>
        <authorList>
            <person name="Messina E."/>
            <person name="Sorokin D.Y."/>
            <person name="Kublanov I.V."/>
            <person name="Toshchakov S."/>
            <person name="Lopatina A."/>
            <person name="Arcadi E."/>
            <person name="Smedile F."/>
            <person name="La Spada G."/>
            <person name="La Cono V."/>
            <person name="Yakimov M.M."/>
        </authorList>
    </citation>
    <scope>NUCLEOTIDE SEQUENCE [LARGE SCALE GENOMIC DNA]</scope>
    <source>
        <strain evidence="3 4">M27-SA2</strain>
    </source>
</reference>
<evidence type="ECO:0000256" key="1">
    <source>
        <dbReference type="SAM" id="Phobius"/>
    </source>
</evidence>
<evidence type="ECO:0000313" key="5">
    <source>
        <dbReference type="Proteomes" id="UP000069906"/>
    </source>
</evidence>
<organism evidence="2 5">
    <name type="scientific">Halanaeroarchaeum sulfurireducens</name>
    <dbReference type="NCBI Taxonomy" id="1604004"/>
    <lineage>
        <taxon>Archaea</taxon>
        <taxon>Methanobacteriati</taxon>
        <taxon>Methanobacteriota</taxon>
        <taxon>Stenosarchaea group</taxon>
        <taxon>Halobacteria</taxon>
        <taxon>Halobacteriales</taxon>
        <taxon>Halobacteriaceae</taxon>
        <taxon>Halanaeroarchaeum</taxon>
    </lineage>
</organism>
<keyword evidence="1" id="KW-0472">Membrane</keyword>
<keyword evidence="1" id="KW-0812">Transmembrane</keyword>
<evidence type="ECO:0000313" key="2">
    <source>
        <dbReference type="EMBL" id="AKH96518.1"/>
    </source>
</evidence>
<dbReference type="STRING" id="1604004.HLASA_0003"/>
<evidence type="ECO:0000313" key="4">
    <source>
        <dbReference type="Proteomes" id="UP000060390"/>
    </source>
</evidence>
<evidence type="ECO:0000313" key="3">
    <source>
        <dbReference type="EMBL" id="ALG80920.1"/>
    </source>
</evidence>
<keyword evidence="1" id="KW-1133">Transmembrane helix</keyword>
<dbReference type="OrthoDB" id="170398at2157"/>
<dbReference type="InterPro" id="IPR055943">
    <property type="entry name" value="DUF7521"/>
</dbReference>
<keyword evidence="5" id="KW-1185">Reference proteome</keyword>
<dbReference type="RefSeq" id="WP_050047378.1">
    <property type="nucleotide sequence ID" value="NZ_CP008874.1"/>
</dbReference>